<keyword evidence="1" id="KW-0378">Hydrolase</keyword>
<dbReference type="CDD" id="cd07067">
    <property type="entry name" value="HP_PGM_like"/>
    <property type="match status" value="1"/>
</dbReference>
<gene>
    <name evidence="2" type="ORF">SAMN04488085_102294</name>
</gene>
<dbReference type="GO" id="GO:0016787">
    <property type="term" value="F:hydrolase activity"/>
    <property type="evidence" value="ECO:0007669"/>
    <property type="project" value="UniProtKB-KW"/>
</dbReference>
<proteinExistence type="predicted"/>
<dbReference type="PANTHER" id="PTHR20935">
    <property type="entry name" value="PHOSPHOGLYCERATE MUTASE-RELATED"/>
    <property type="match status" value="1"/>
</dbReference>
<accession>A0A1I4AL51</accession>
<dbReference type="SMART" id="SM00855">
    <property type="entry name" value="PGAM"/>
    <property type="match status" value="1"/>
</dbReference>
<dbReference type="OrthoDB" id="9810154at2"/>
<evidence type="ECO:0000313" key="2">
    <source>
        <dbReference type="EMBL" id="SFK57252.1"/>
    </source>
</evidence>
<dbReference type="InterPro" id="IPR029033">
    <property type="entry name" value="His_PPase_superfam"/>
</dbReference>
<dbReference type="PANTHER" id="PTHR20935:SF1">
    <property type="entry name" value="SLL1549 PROTEIN"/>
    <property type="match status" value="1"/>
</dbReference>
<evidence type="ECO:0000256" key="1">
    <source>
        <dbReference type="ARBA" id="ARBA00022801"/>
    </source>
</evidence>
<dbReference type="Proteomes" id="UP000199152">
    <property type="component" value="Unassembled WGS sequence"/>
</dbReference>
<keyword evidence="3" id="KW-1185">Reference proteome</keyword>
<name>A0A1I4AL51_9ACTN</name>
<organism evidence="2 3">
    <name type="scientific">Geodermatophilus ruber</name>
    <dbReference type="NCBI Taxonomy" id="504800"/>
    <lineage>
        <taxon>Bacteria</taxon>
        <taxon>Bacillati</taxon>
        <taxon>Actinomycetota</taxon>
        <taxon>Actinomycetes</taxon>
        <taxon>Geodermatophilales</taxon>
        <taxon>Geodermatophilaceae</taxon>
        <taxon>Geodermatophilus</taxon>
    </lineage>
</organism>
<dbReference type="Pfam" id="PF00300">
    <property type="entry name" value="His_Phos_1"/>
    <property type="match status" value="1"/>
</dbReference>
<sequence length="168" mass="17371">MQPRRLLLIRHAQAAHGPVDVDRPLTEPGARHAAALGTWLAQAGLTPDRVLVSPARRAAQTWEQASAALAAGPQPIVDARIYDNSLDSLLAAIRETPEEVTTLAVVGHNPSLAELAGALDDGQGSPTARRDARAGFRTGAVAVFLPAPPFAALEPGAATLGDFAVPGD</sequence>
<reference evidence="2 3" key="1">
    <citation type="submission" date="2016-10" db="EMBL/GenBank/DDBJ databases">
        <authorList>
            <person name="de Groot N.N."/>
        </authorList>
    </citation>
    <scope>NUCLEOTIDE SEQUENCE [LARGE SCALE GENOMIC DNA]</scope>
    <source>
        <strain evidence="2 3">DSM 45317</strain>
    </source>
</reference>
<dbReference type="SUPFAM" id="SSF53254">
    <property type="entry name" value="Phosphoglycerate mutase-like"/>
    <property type="match status" value="1"/>
</dbReference>
<evidence type="ECO:0000313" key="3">
    <source>
        <dbReference type="Proteomes" id="UP000199152"/>
    </source>
</evidence>
<dbReference type="InterPro" id="IPR051021">
    <property type="entry name" value="Mito_Ser/Thr_phosphatase"/>
</dbReference>
<dbReference type="AlphaFoldDB" id="A0A1I4AL51"/>
<dbReference type="InterPro" id="IPR013078">
    <property type="entry name" value="His_Pase_superF_clade-1"/>
</dbReference>
<dbReference type="Gene3D" id="3.40.50.1240">
    <property type="entry name" value="Phosphoglycerate mutase-like"/>
    <property type="match status" value="1"/>
</dbReference>
<dbReference type="RefSeq" id="WP_091321542.1">
    <property type="nucleotide sequence ID" value="NZ_FOSW01000002.1"/>
</dbReference>
<dbReference type="STRING" id="504800.SAMN04488085_102294"/>
<dbReference type="EMBL" id="FOSW01000002">
    <property type="protein sequence ID" value="SFK57252.1"/>
    <property type="molecule type" value="Genomic_DNA"/>
</dbReference>
<protein>
    <submittedName>
        <fullName evidence="2">Phosphohistidine phosphatase</fullName>
    </submittedName>
</protein>
<dbReference type="InParanoid" id="A0A1I4AL51"/>